<keyword evidence="2" id="KW-0812">Transmembrane</keyword>
<evidence type="ECO:0000256" key="1">
    <source>
        <dbReference type="SAM" id="MobiDB-lite"/>
    </source>
</evidence>
<dbReference type="SUPFAM" id="SSF141571">
    <property type="entry name" value="Pentapeptide repeat-like"/>
    <property type="match status" value="1"/>
</dbReference>
<sequence>MTQDPDSFANQPGSNSSIESPNGSSNSQVAQVVRAHSEADSLLYKPYTYLPPVTSGKIKTWTPPHTSILGLILIAIALMIVGLIINNFWVGISGSIVALLVSIRVLWSPLGNWLNQFLPRQERIIFFVGVSGILAIAGLLEFLGVYRYIGAWFRTVDWEASGALAEWCGALGQISIAVLAVYVAWQQYVISRDLTIEQNRLTNQQNLITQQQTIDAYFQGVSDLALGEEGLLEDWPQERIFAEGRTAALLSSIDGTGKAKVLRFLSRSRLLTPLRRDQHLGRPILDGMGGYQEDRQEGVRVIDLGVILAGADLSGTDLRWTDLSDANLVRANLSRCDLVHANFARTILFEANLSGADLKGTKFFYGKLETASPRSRSLIPDFQTGANTGAVVENADFTNVHRLSEEQRYYCCAWGGEKTRNTIPGGCEDIPNLLGR</sequence>
<dbReference type="RefSeq" id="WP_413257557.1">
    <property type="nucleotide sequence ID" value="NZ_JBHFNS010000052.1"/>
</dbReference>
<organism evidence="3 4">
    <name type="scientific">Floridaenema fluviatile BLCC-F154</name>
    <dbReference type="NCBI Taxonomy" id="3153640"/>
    <lineage>
        <taxon>Bacteria</taxon>
        <taxon>Bacillati</taxon>
        <taxon>Cyanobacteriota</taxon>
        <taxon>Cyanophyceae</taxon>
        <taxon>Oscillatoriophycideae</taxon>
        <taxon>Aerosakkonematales</taxon>
        <taxon>Aerosakkonemataceae</taxon>
        <taxon>Floridanema</taxon>
        <taxon>Floridanema fluviatile</taxon>
    </lineage>
</organism>
<proteinExistence type="predicted"/>
<feature type="transmembrane region" description="Helical" evidence="2">
    <location>
        <begin position="124"/>
        <end position="144"/>
    </location>
</feature>
<keyword evidence="4" id="KW-1185">Reference proteome</keyword>
<feature type="compositionally biased region" description="Polar residues" evidence="1">
    <location>
        <begin position="1"/>
        <end position="11"/>
    </location>
</feature>
<dbReference type="PANTHER" id="PTHR14136:SF17">
    <property type="entry name" value="BTB_POZ DOMAIN-CONTAINING PROTEIN KCTD9"/>
    <property type="match status" value="1"/>
</dbReference>
<evidence type="ECO:0000313" key="4">
    <source>
        <dbReference type="Proteomes" id="UP001576776"/>
    </source>
</evidence>
<protein>
    <submittedName>
        <fullName evidence="3">Pentapeptide repeat-containing protein</fullName>
    </submittedName>
</protein>
<evidence type="ECO:0000256" key="2">
    <source>
        <dbReference type="SAM" id="Phobius"/>
    </source>
</evidence>
<reference evidence="3 4" key="1">
    <citation type="submission" date="2024-09" db="EMBL/GenBank/DDBJ databases">
        <title>Floridaenema gen nov. (Aerosakkonemataceae, Aerosakkonematales ord. nov., Cyanobacteria) from benthic tropical and subtropical fresh waters, with the description of four new species.</title>
        <authorList>
            <person name="Moretto J.A."/>
            <person name="Berthold D.E."/>
            <person name="Lefler F.W."/>
            <person name="Huang I.-S."/>
            <person name="Laughinghouse H. IV."/>
        </authorList>
    </citation>
    <scope>NUCLEOTIDE SEQUENCE [LARGE SCALE GENOMIC DNA]</scope>
    <source>
        <strain evidence="3 4">BLCC-F154</strain>
    </source>
</reference>
<feature type="transmembrane region" description="Helical" evidence="2">
    <location>
        <begin position="164"/>
        <end position="185"/>
    </location>
</feature>
<keyword evidence="2" id="KW-0472">Membrane</keyword>
<dbReference type="InterPro" id="IPR001646">
    <property type="entry name" value="5peptide_repeat"/>
</dbReference>
<dbReference type="Gene3D" id="2.160.20.80">
    <property type="entry name" value="E3 ubiquitin-protein ligase SopA"/>
    <property type="match status" value="1"/>
</dbReference>
<dbReference type="EMBL" id="JBHFNS010000052">
    <property type="protein sequence ID" value="MFB2936057.1"/>
    <property type="molecule type" value="Genomic_DNA"/>
</dbReference>
<gene>
    <name evidence="3" type="ORF">ACE1B6_12455</name>
</gene>
<dbReference type="Proteomes" id="UP001576776">
    <property type="component" value="Unassembled WGS sequence"/>
</dbReference>
<feature type="transmembrane region" description="Helical" evidence="2">
    <location>
        <begin position="91"/>
        <end position="112"/>
    </location>
</feature>
<comment type="caution">
    <text evidence="3">The sequence shown here is derived from an EMBL/GenBank/DDBJ whole genome shotgun (WGS) entry which is preliminary data.</text>
</comment>
<keyword evidence="2" id="KW-1133">Transmembrane helix</keyword>
<feature type="region of interest" description="Disordered" evidence="1">
    <location>
        <begin position="1"/>
        <end position="25"/>
    </location>
</feature>
<feature type="compositionally biased region" description="Low complexity" evidence="1">
    <location>
        <begin position="12"/>
        <end position="25"/>
    </location>
</feature>
<dbReference type="PANTHER" id="PTHR14136">
    <property type="entry name" value="BTB_POZ DOMAIN-CONTAINING PROTEIN KCTD9"/>
    <property type="match status" value="1"/>
</dbReference>
<feature type="transmembrane region" description="Helical" evidence="2">
    <location>
        <begin position="67"/>
        <end position="85"/>
    </location>
</feature>
<evidence type="ECO:0000313" key="3">
    <source>
        <dbReference type="EMBL" id="MFB2936057.1"/>
    </source>
</evidence>
<dbReference type="Pfam" id="PF00805">
    <property type="entry name" value="Pentapeptide"/>
    <property type="match status" value="2"/>
</dbReference>
<name>A0ABV4YBD3_9CYAN</name>
<dbReference type="InterPro" id="IPR051082">
    <property type="entry name" value="Pentapeptide-BTB/POZ_domain"/>
</dbReference>
<accession>A0ABV4YBD3</accession>